<dbReference type="CDD" id="cd06139">
    <property type="entry name" value="DNA_polA_I_Ecoli_like_exo"/>
    <property type="match status" value="1"/>
</dbReference>
<keyword evidence="9" id="KW-0269">Exonuclease</keyword>
<dbReference type="EC" id="2.7.7.7" evidence="2"/>
<evidence type="ECO:0000256" key="5">
    <source>
        <dbReference type="ARBA" id="ARBA00022705"/>
    </source>
</evidence>
<dbReference type="GO" id="GO:0008408">
    <property type="term" value="F:3'-5' exonuclease activity"/>
    <property type="evidence" value="ECO:0007669"/>
    <property type="project" value="InterPro"/>
</dbReference>
<dbReference type="InterPro" id="IPR019760">
    <property type="entry name" value="DNA-dir_DNA_pol_A_CS"/>
</dbReference>
<dbReference type="GO" id="GO:0003887">
    <property type="term" value="F:DNA-directed DNA polymerase activity"/>
    <property type="evidence" value="ECO:0007669"/>
    <property type="project" value="UniProtKB-KW"/>
</dbReference>
<dbReference type="InterPro" id="IPR012337">
    <property type="entry name" value="RNaseH-like_sf"/>
</dbReference>
<evidence type="ECO:0000256" key="9">
    <source>
        <dbReference type="ARBA" id="ARBA00022839"/>
    </source>
</evidence>
<dbReference type="PRINTS" id="PR00868">
    <property type="entry name" value="DNAPOLI"/>
</dbReference>
<dbReference type="NCBIfam" id="TIGR00593">
    <property type="entry name" value="pola"/>
    <property type="match status" value="1"/>
</dbReference>
<dbReference type="InterPro" id="IPR008918">
    <property type="entry name" value="HhH2"/>
</dbReference>
<dbReference type="Pfam" id="PF00476">
    <property type="entry name" value="DNA_pol_A"/>
    <property type="match status" value="1"/>
</dbReference>
<evidence type="ECO:0000256" key="1">
    <source>
        <dbReference type="ARBA" id="ARBA00007705"/>
    </source>
</evidence>
<dbReference type="EMBL" id="UINC01005088">
    <property type="protein sequence ID" value="SVA18982.1"/>
    <property type="molecule type" value="Genomic_DNA"/>
</dbReference>
<dbReference type="SUPFAM" id="SSF53098">
    <property type="entry name" value="Ribonuclease H-like"/>
    <property type="match status" value="1"/>
</dbReference>
<evidence type="ECO:0000256" key="11">
    <source>
        <dbReference type="ARBA" id="ARBA00023125"/>
    </source>
</evidence>
<name>A0A381TSF5_9ZZZZ</name>
<keyword evidence="5" id="KW-0235">DNA replication</keyword>
<dbReference type="CDD" id="cd08637">
    <property type="entry name" value="DNA_pol_A_pol_I_C"/>
    <property type="match status" value="1"/>
</dbReference>
<proteinExistence type="inferred from homology"/>
<keyword evidence="8" id="KW-0378">Hydrolase</keyword>
<evidence type="ECO:0000256" key="7">
    <source>
        <dbReference type="ARBA" id="ARBA00022763"/>
    </source>
</evidence>
<dbReference type="PROSITE" id="PS00447">
    <property type="entry name" value="DNA_POLYMERASE_A"/>
    <property type="match status" value="1"/>
</dbReference>
<dbReference type="InterPro" id="IPR036279">
    <property type="entry name" value="5-3_exonuclease_C_sf"/>
</dbReference>
<dbReference type="PANTHER" id="PTHR10133">
    <property type="entry name" value="DNA POLYMERASE I"/>
    <property type="match status" value="1"/>
</dbReference>
<dbReference type="AlphaFoldDB" id="A0A381TSF5"/>
<dbReference type="InterPro" id="IPR018320">
    <property type="entry name" value="DNA_polymerase_1"/>
</dbReference>
<evidence type="ECO:0000256" key="12">
    <source>
        <dbReference type="ARBA" id="ARBA00023204"/>
    </source>
</evidence>
<dbReference type="SMART" id="SM00482">
    <property type="entry name" value="POLAc"/>
    <property type="match status" value="1"/>
</dbReference>
<feature type="domain" description="5'-3' exonuclease" evidence="15">
    <location>
        <begin position="22"/>
        <end position="285"/>
    </location>
</feature>
<keyword evidence="7" id="KW-0227">DNA damage</keyword>
<dbReference type="SMART" id="SM00475">
    <property type="entry name" value="53EXOc"/>
    <property type="match status" value="1"/>
</dbReference>
<dbReference type="SMART" id="SM00474">
    <property type="entry name" value="35EXOc"/>
    <property type="match status" value="1"/>
</dbReference>
<dbReference type="SMART" id="SM00279">
    <property type="entry name" value="HhH2"/>
    <property type="match status" value="1"/>
</dbReference>
<evidence type="ECO:0000259" key="14">
    <source>
        <dbReference type="SMART" id="SM00474"/>
    </source>
</evidence>
<dbReference type="SUPFAM" id="SSF47807">
    <property type="entry name" value="5' to 3' exonuclease, C-terminal subdomain"/>
    <property type="match status" value="1"/>
</dbReference>
<dbReference type="GO" id="GO:0006261">
    <property type="term" value="P:DNA-templated DNA replication"/>
    <property type="evidence" value="ECO:0007669"/>
    <property type="project" value="InterPro"/>
</dbReference>
<evidence type="ECO:0000256" key="13">
    <source>
        <dbReference type="ARBA" id="ARBA00049244"/>
    </source>
</evidence>
<dbReference type="FunFam" id="1.20.1060.10:FF:000001">
    <property type="entry name" value="DNA polymerase I"/>
    <property type="match status" value="1"/>
</dbReference>
<evidence type="ECO:0000256" key="4">
    <source>
        <dbReference type="ARBA" id="ARBA00022695"/>
    </source>
</evidence>
<dbReference type="InterPro" id="IPR020046">
    <property type="entry name" value="5-3_exonucl_a-hlix_arch_N"/>
</dbReference>
<feature type="domain" description="DNA-directed DNA polymerase family A palm" evidence="16">
    <location>
        <begin position="705"/>
        <end position="912"/>
    </location>
</feature>
<dbReference type="InterPro" id="IPR029060">
    <property type="entry name" value="PIN-like_dom_sf"/>
</dbReference>
<dbReference type="NCBIfam" id="NF004397">
    <property type="entry name" value="PRK05755.1"/>
    <property type="match status" value="1"/>
</dbReference>
<feature type="domain" description="3'-5' exonuclease" evidence="14">
    <location>
        <begin position="355"/>
        <end position="536"/>
    </location>
</feature>
<evidence type="ECO:0000256" key="6">
    <source>
        <dbReference type="ARBA" id="ARBA00022722"/>
    </source>
</evidence>
<reference evidence="17" key="1">
    <citation type="submission" date="2018-05" db="EMBL/GenBank/DDBJ databases">
        <authorList>
            <person name="Lanie J.A."/>
            <person name="Ng W.-L."/>
            <person name="Kazmierczak K.M."/>
            <person name="Andrzejewski T.M."/>
            <person name="Davidsen T.M."/>
            <person name="Wayne K.J."/>
            <person name="Tettelin H."/>
            <person name="Glass J.I."/>
            <person name="Rusch D."/>
            <person name="Podicherti R."/>
            <person name="Tsui H.-C.T."/>
            <person name="Winkler M.E."/>
        </authorList>
    </citation>
    <scope>NUCLEOTIDE SEQUENCE</scope>
</reference>
<evidence type="ECO:0000259" key="15">
    <source>
        <dbReference type="SMART" id="SM00475"/>
    </source>
</evidence>
<dbReference type="CDD" id="cd09898">
    <property type="entry name" value="H3TH_53EXO"/>
    <property type="match status" value="1"/>
</dbReference>
<evidence type="ECO:0000256" key="2">
    <source>
        <dbReference type="ARBA" id="ARBA00012417"/>
    </source>
</evidence>
<organism evidence="17">
    <name type="scientific">marine metagenome</name>
    <dbReference type="NCBI Taxonomy" id="408172"/>
    <lineage>
        <taxon>unclassified sequences</taxon>
        <taxon>metagenomes</taxon>
        <taxon>ecological metagenomes</taxon>
    </lineage>
</organism>
<dbReference type="SUPFAM" id="SSF88723">
    <property type="entry name" value="PIN domain-like"/>
    <property type="match status" value="1"/>
</dbReference>
<dbReference type="InterPro" id="IPR001098">
    <property type="entry name" value="DNA-dir_DNA_pol_A_palm_dom"/>
</dbReference>
<dbReference type="GO" id="GO:0003677">
    <property type="term" value="F:DNA binding"/>
    <property type="evidence" value="ECO:0007669"/>
    <property type="project" value="UniProtKB-KW"/>
</dbReference>
<dbReference type="Gene3D" id="3.40.50.1010">
    <property type="entry name" value="5'-nuclease"/>
    <property type="match status" value="1"/>
</dbReference>
<dbReference type="FunFam" id="1.10.150.20:FF:000002">
    <property type="entry name" value="DNA polymerase I"/>
    <property type="match status" value="1"/>
</dbReference>
<dbReference type="Pfam" id="PF01367">
    <property type="entry name" value="5_3_exonuc"/>
    <property type="match status" value="1"/>
</dbReference>
<dbReference type="InterPro" id="IPR020045">
    <property type="entry name" value="DNA_polI_H3TH"/>
</dbReference>
<dbReference type="InterPro" id="IPR043502">
    <property type="entry name" value="DNA/RNA_pol_sf"/>
</dbReference>
<evidence type="ECO:0000259" key="16">
    <source>
        <dbReference type="SMART" id="SM00482"/>
    </source>
</evidence>
<dbReference type="Pfam" id="PF02739">
    <property type="entry name" value="5_3_exonuc_N"/>
    <property type="match status" value="1"/>
</dbReference>
<accession>A0A381TSF5</accession>
<keyword evidence="11" id="KW-0238">DNA-binding</keyword>
<dbReference type="Pfam" id="PF01612">
    <property type="entry name" value="DNA_pol_A_exo1"/>
    <property type="match status" value="1"/>
</dbReference>
<dbReference type="SUPFAM" id="SSF56672">
    <property type="entry name" value="DNA/RNA polymerases"/>
    <property type="match status" value="1"/>
</dbReference>
<gene>
    <name evidence="17" type="ORF">METZ01_LOCUS71836</name>
</gene>
<dbReference type="GO" id="GO:0006302">
    <property type="term" value="P:double-strand break repair"/>
    <property type="evidence" value="ECO:0007669"/>
    <property type="project" value="TreeGrafter"/>
</dbReference>
<sequence>MYDSVKFICVEIINKNAERMSNKNSLFLLDAYALIYRGYYAFIKNPRINSKGLDTSAILGFMNSLFEIIRSQKPEYIGVAFDKGGSVSRSEMFTEYKSNRDKTPEPIIMAIPYIKNILSGMNIPVLEQEGFEADDIIGTVAKKAEKKNFKVFMVTPDKDFSQLVSDNIFLCKPARMGNGMEIWGTKEVNEKFEIDSPEQVIDFLGMMGDSVDNIPGLPGVGEKTAKKFLKEYGSLENLLSNSHLIPGKLGEKITNNKELGIISKELAKIILDVPIDYNLKDFKLTEPNKEKVLEVFDELEFRRIKETFFKIYGTEIQIDNSVDTPVSIQTDLFNQNNYNETSYNKSNLSSLNSQYQFIDNVEELKFFTSKLMKQSIVSFDTETENLNSLETNLVGISFSWEKHTGYFISFNNDEEKNTEFIELLKPFFESDKIEKVGHNLKFDIKVLFKYGVNVCAPIYDTMIAHYIINPDMRHNLDSLSESYLNYSPIPIENLIGKKGKNQKNIKDISIEEITSYSVQDADLCLQLKEIFDKEIKANNLNKIFSEIELPIIEVLSFMEKEGIKIDEKYLKSLENDFQNELTVLENKIFKESGETFNLNSPKQLGEILFNKLKLVNKPKKTKTGQFSTSEEVLSALAKDHQIISNILEWRSLDKLLNTYVKALPNEISSNTGRIHTKFNQAVTSTGRLSSNNPNLQNIPIRTQNGQKIRKAFTPRDKDFILMCADYSQIELRIIASLSGDLNMINAFNKGEDIHTSTAARIFNVPHNKVSREQRGNAKTVNFGIIYGVSAFGLSQQTNLNRKESKILIDNYYENYPTLREYISKQIDFARENGYVETLMGRRRYLTNINSQNGMIRSADERNAINAPIQGSAADIIKIAMKNIFNIFNEKQFKSKMILQVHDELVFDVHLSELNEIEKVVKNSMENAVTLDIPIKVDIGSGKNWLEAH</sequence>
<dbReference type="FunFam" id="1.10.150.20:FF:000003">
    <property type="entry name" value="DNA polymerase I"/>
    <property type="match status" value="1"/>
</dbReference>
<keyword evidence="6" id="KW-0540">Nuclease</keyword>
<dbReference type="CDD" id="cd09859">
    <property type="entry name" value="PIN_53EXO"/>
    <property type="match status" value="1"/>
</dbReference>
<comment type="similarity">
    <text evidence="1">Belongs to the DNA polymerase type-A family.</text>
</comment>
<dbReference type="InterPro" id="IPR002421">
    <property type="entry name" value="5-3_exonuclease"/>
</dbReference>
<dbReference type="PANTHER" id="PTHR10133:SF27">
    <property type="entry name" value="DNA POLYMERASE NU"/>
    <property type="match status" value="1"/>
</dbReference>
<keyword evidence="4" id="KW-0548">Nucleotidyltransferase</keyword>
<evidence type="ECO:0000256" key="8">
    <source>
        <dbReference type="ARBA" id="ARBA00022801"/>
    </source>
</evidence>
<keyword evidence="12" id="KW-0234">DNA repair</keyword>
<dbReference type="Gene3D" id="1.10.150.20">
    <property type="entry name" value="5' to 3' exonuclease, C-terminal subdomain"/>
    <property type="match status" value="2"/>
</dbReference>
<dbReference type="InterPro" id="IPR002562">
    <property type="entry name" value="3'-5'_exonuclease_dom"/>
</dbReference>
<evidence type="ECO:0000256" key="10">
    <source>
        <dbReference type="ARBA" id="ARBA00022932"/>
    </source>
</evidence>
<comment type="catalytic activity">
    <reaction evidence="13">
        <text>DNA(n) + a 2'-deoxyribonucleoside 5'-triphosphate = DNA(n+1) + diphosphate</text>
        <dbReference type="Rhea" id="RHEA:22508"/>
        <dbReference type="Rhea" id="RHEA-COMP:17339"/>
        <dbReference type="Rhea" id="RHEA-COMP:17340"/>
        <dbReference type="ChEBI" id="CHEBI:33019"/>
        <dbReference type="ChEBI" id="CHEBI:61560"/>
        <dbReference type="ChEBI" id="CHEBI:173112"/>
        <dbReference type="EC" id="2.7.7.7"/>
    </reaction>
</comment>
<evidence type="ECO:0000256" key="3">
    <source>
        <dbReference type="ARBA" id="ARBA00022679"/>
    </source>
</evidence>
<dbReference type="InterPro" id="IPR002298">
    <property type="entry name" value="DNA_polymerase_A"/>
</dbReference>
<dbReference type="Gene3D" id="3.30.420.10">
    <property type="entry name" value="Ribonuclease H-like superfamily/Ribonuclease H"/>
    <property type="match status" value="1"/>
</dbReference>
<keyword evidence="3" id="KW-0808">Transferase</keyword>
<dbReference type="InterPro" id="IPR036397">
    <property type="entry name" value="RNaseH_sf"/>
</dbReference>
<keyword evidence="10" id="KW-0239">DNA-directed DNA polymerase</keyword>
<protein>
    <recommendedName>
        <fullName evidence="2">DNA-directed DNA polymerase</fullName>
        <ecNumber evidence="2">2.7.7.7</ecNumber>
    </recommendedName>
</protein>
<dbReference type="Gene3D" id="1.20.1060.10">
    <property type="entry name" value="Taq DNA Polymerase, Chain T, domain 4"/>
    <property type="match status" value="1"/>
</dbReference>
<evidence type="ECO:0000313" key="17">
    <source>
        <dbReference type="EMBL" id="SVA18982.1"/>
    </source>
</evidence>
<dbReference type="Gene3D" id="3.30.70.370">
    <property type="match status" value="1"/>
</dbReference>
<dbReference type="GO" id="GO:0008409">
    <property type="term" value="F:5'-3' exonuclease activity"/>
    <property type="evidence" value="ECO:0007669"/>
    <property type="project" value="InterPro"/>
</dbReference>